<gene>
    <name evidence="1" type="ORF">HSCHL_1543</name>
</gene>
<proteinExistence type="predicted"/>
<protein>
    <submittedName>
        <fullName evidence="1">Uncharacterized protein</fullName>
    </submittedName>
</protein>
<dbReference type="Proteomes" id="UP000244180">
    <property type="component" value="Unassembled WGS sequence"/>
</dbReference>
<sequence length="37" mass="4104">MSTWKARKNLRRGRSIVARPVPPARTAVWETGGGRLA</sequence>
<comment type="caution">
    <text evidence="1">The sequence shown here is derived from an EMBL/GenBank/DDBJ whole genome shotgun (WGS) entry which is preliminary data.</text>
</comment>
<organism evidence="1 2">
    <name type="scientific">Hydrogenibacillus schlegelii</name>
    <name type="common">Bacillus schlegelii</name>
    <dbReference type="NCBI Taxonomy" id="1484"/>
    <lineage>
        <taxon>Bacteria</taxon>
        <taxon>Bacillati</taxon>
        <taxon>Bacillota</taxon>
        <taxon>Bacilli</taxon>
        <taxon>Bacillales</taxon>
        <taxon>Bacillales Family X. Incertae Sedis</taxon>
        <taxon>Hydrogenibacillus</taxon>
    </lineage>
</organism>
<dbReference type="AlphaFoldDB" id="A0A2T5G4F5"/>
<dbReference type="EMBL" id="PEBV01000051">
    <property type="protein sequence ID" value="PTQ51071.1"/>
    <property type="molecule type" value="Genomic_DNA"/>
</dbReference>
<name>A0A2T5G4F5_HYDSH</name>
<accession>A0A2T5G4F5</accession>
<reference evidence="1 2" key="1">
    <citation type="submission" date="2017-08" db="EMBL/GenBank/DDBJ databases">
        <title>Burning lignite coal seam in the remote Altai Mountains harbors a hydrogen-driven thermophilic microbial community.</title>
        <authorList>
            <person name="Kadnikov V.V."/>
            <person name="Mardanov A.V."/>
            <person name="Ivasenko D."/>
            <person name="Beletsky A.V."/>
            <person name="Karnachuk O.V."/>
            <person name="Ravin N.V."/>
        </authorList>
    </citation>
    <scope>NUCLEOTIDE SEQUENCE [LARGE SCALE GENOMIC DNA]</scope>
    <source>
        <strain evidence="1">AL33</strain>
    </source>
</reference>
<evidence type="ECO:0000313" key="2">
    <source>
        <dbReference type="Proteomes" id="UP000244180"/>
    </source>
</evidence>
<evidence type="ECO:0000313" key="1">
    <source>
        <dbReference type="EMBL" id="PTQ51071.1"/>
    </source>
</evidence>